<dbReference type="STRING" id="29529.SAMN04488122_4097"/>
<evidence type="ECO:0000313" key="2">
    <source>
        <dbReference type="Proteomes" id="UP000199310"/>
    </source>
</evidence>
<accession>A0A1I0S6U3</accession>
<proteinExistence type="predicted"/>
<dbReference type="Proteomes" id="UP000199310">
    <property type="component" value="Unassembled WGS sequence"/>
</dbReference>
<sequence>MLNNLNDMSSGKFFLQLLMCMSIILHVVAQRDYSKWVYDRRVTGNSGYQFRSKDERYEGLFNPDFVGERFKLVAVLRGDFSYELADNANLVFQFPAKIKYDRIGIIGESYGLDINYHLDLIVNRNERKVVPVKSVLQPQHIYASNLGIYGYVGDPESPELFIPVNIDPGKQGDISVTIVAAEDVEKVMWRYAKARNGVCEGYGNWKVVNDFFPQHEGINIPLEIGSEVDTGEEICVDMQFQVKGRSAPLSMKTFKILIIH</sequence>
<name>A0A1I0S6U3_9BACT</name>
<organism evidence="1 2">
    <name type="scientific">Chitinophaga arvensicola</name>
    <dbReference type="NCBI Taxonomy" id="29529"/>
    <lineage>
        <taxon>Bacteria</taxon>
        <taxon>Pseudomonadati</taxon>
        <taxon>Bacteroidota</taxon>
        <taxon>Chitinophagia</taxon>
        <taxon>Chitinophagales</taxon>
        <taxon>Chitinophagaceae</taxon>
        <taxon>Chitinophaga</taxon>
    </lineage>
</organism>
<protein>
    <submittedName>
        <fullName evidence="1">Uncharacterized protein</fullName>
    </submittedName>
</protein>
<dbReference type="EMBL" id="FOJG01000002">
    <property type="protein sequence ID" value="SEW51053.1"/>
    <property type="molecule type" value="Genomic_DNA"/>
</dbReference>
<keyword evidence="2" id="KW-1185">Reference proteome</keyword>
<gene>
    <name evidence="1" type="ORF">SAMN04488122_4097</name>
</gene>
<dbReference type="AlphaFoldDB" id="A0A1I0S6U3"/>
<reference evidence="2" key="1">
    <citation type="submission" date="2016-10" db="EMBL/GenBank/DDBJ databases">
        <authorList>
            <person name="Varghese N."/>
            <person name="Submissions S."/>
        </authorList>
    </citation>
    <scope>NUCLEOTIDE SEQUENCE [LARGE SCALE GENOMIC DNA]</scope>
    <source>
        <strain evidence="2">DSM 3695</strain>
    </source>
</reference>
<evidence type="ECO:0000313" key="1">
    <source>
        <dbReference type="EMBL" id="SEW51053.1"/>
    </source>
</evidence>